<dbReference type="CDD" id="cd00093">
    <property type="entry name" value="HTH_XRE"/>
    <property type="match status" value="1"/>
</dbReference>
<organism evidence="2 3">
    <name type="scientific">Lactiplantibacillus mudanjiangensis</name>
    <dbReference type="NCBI Taxonomy" id="1296538"/>
    <lineage>
        <taxon>Bacteria</taxon>
        <taxon>Bacillati</taxon>
        <taxon>Bacillota</taxon>
        <taxon>Bacilli</taxon>
        <taxon>Lactobacillales</taxon>
        <taxon>Lactobacillaceae</taxon>
        <taxon>Lactiplantibacillus</taxon>
    </lineage>
</organism>
<dbReference type="InterPro" id="IPR010982">
    <property type="entry name" value="Lambda_DNA-bd_dom_sf"/>
</dbReference>
<keyword evidence="3" id="KW-1185">Reference proteome</keyword>
<dbReference type="Pfam" id="PF12844">
    <property type="entry name" value="HTH_19"/>
    <property type="match status" value="1"/>
</dbReference>
<dbReference type="PANTHER" id="PTHR37038:SF14">
    <property type="entry name" value="TRANSCRIPTIONAL ACTIVATOR"/>
    <property type="match status" value="1"/>
</dbReference>
<dbReference type="RefSeq" id="WP_130851836.1">
    <property type="nucleotide sequence ID" value="NZ_UYIG01000123.1"/>
</dbReference>
<dbReference type="AlphaFoldDB" id="A0A660DY87"/>
<accession>A0A660DY87</accession>
<dbReference type="InterPro" id="IPR053163">
    <property type="entry name" value="HTH-type_regulator_Rgg"/>
</dbReference>
<dbReference type="InterPro" id="IPR001387">
    <property type="entry name" value="Cro/C1-type_HTH"/>
</dbReference>
<protein>
    <submittedName>
        <fullName evidence="2">DNA-binding protein, XRE family [Lactobacillus sakei subsp. sakei 23K]</fullName>
    </submittedName>
</protein>
<name>A0A660DY87_9LACO</name>
<dbReference type="SUPFAM" id="SSF47413">
    <property type="entry name" value="lambda repressor-like DNA-binding domains"/>
    <property type="match status" value="1"/>
</dbReference>
<evidence type="ECO:0000313" key="3">
    <source>
        <dbReference type="Proteomes" id="UP000289996"/>
    </source>
</evidence>
<keyword evidence="2" id="KW-0238">DNA-binding</keyword>
<proteinExistence type="predicted"/>
<dbReference type="SUPFAM" id="SSF48452">
    <property type="entry name" value="TPR-like"/>
    <property type="match status" value="1"/>
</dbReference>
<dbReference type="SMART" id="SM00530">
    <property type="entry name" value="HTH_XRE"/>
    <property type="match status" value="1"/>
</dbReference>
<dbReference type="Gene3D" id="1.25.40.10">
    <property type="entry name" value="Tetratricopeptide repeat domain"/>
    <property type="match status" value="1"/>
</dbReference>
<dbReference type="InterPro" id="IPR011990">
    <property type="entry name" value="TPR-like_helical_dom_sf"/>
</dbReference>
<dbReference type="Proteomes" id="UP000289996">
    <property type="component" value="Unassembled WGS sequence"/>
</dbReference>
<dbReference type="OrthoDB" id="1150409at2"/>
<sequence>MTKQFKTAAELGQFLKQARRTKQLTQKQLATGICAQSLISALEAGTYLPNAILLAQLCERLGLSLDATVLAHYPMVSVASDFNTTVETLCNQHAYSKLAAYLAQPAVEAQLQTNEDLAVFYYYQGVAAFQGLHQVAAAQQAFKLALTMAPVTLRFLVLSAQGFVAMQTGQLTSGRQAFKQAIIAMQDLSQYDENQQCVYYQAGLSEFYIENLPTAQTYLEQGIALATSHQSHYLLADLLVLSAACADQRHQPANAKKAREESELLQQLFHLQTYQFNDES</sequence>
<dbReference type="PROSITE" id="PS50943">
    <property type="entry name" value="HTH_CROC1"/>
    <property type="match status" value="1"/>
</dbReference>
<evidence type="ECO:0000259" key="1">
    <source>
        <dbReference type="PROSITE" id="PS50943"/>
    </source>
</evidence>
<evidence type="ECO:0000313" key="2">
    <source>
        <dbReference type="EMBL" id="VDG28727.1"/>
    </source>
</evidence>
<reference evidence="2 3" key="1">
    <citation type="submission" date="2018-11" db="EMBL/GenBank/DDBJ databases">
        <authorList>
            <person name="Wuyts S."/>
        </authorList>
    </citation>
    <scope>NUCLEOTIDE SEQUENCE [LARGE SCALE GENOMIC DNA]</scope>
    <source>
        <strain evidence="2">Lactobacillus mudanjiangensis AMBF249</strain>
    </source>
</reference>
<feature type="domain" description="HTH cro/C1-type" evidence="1">
    <location>
        <begin position="15"/>
        <end position="68"/>
    </location>
</feature>
<gene>
    <name evidence="2" type="ORF">MUDAN_MDHGFNIF_03134</name>
</gene>
<dbReference type="EMBL" id="UYIG01000123">
    <property type="protein sequence ID" value="VDG28727.1"/>
    <property type="molecule type" value="Genomic_DNA"/>
</dbReference>
<dbReference type="GO" id="GO:0003677">
    <property type="term" value="F:DNA binding"/>
    <property type="evidence" value="ECO:0007669"/>
    <property type="project" value="UniProtKB-KW"/>
</dbReference>
<dbReference type="PANTHER" id="PTHR37038">
    <property type="entry name" value="TRANSCRIPTIONAL REGULATOR-RELATED"/>
    <property type="match status" value="1"/>
</dbReference>